<evidence type="ECO:0000256" key="4">
    <source>
        <dbReference type="ARBA" id="ARBA00022801"/>
    </source>
</evidence>
<dbReference type="InterPro" id="IPR002934">
    <property type="entry name" value="Polymerase_NTP_transf_dom"/>
</dbReference>
<dbReference type="AlphaFoldDB" id="A0A7U7GDZ3"/>
<dbReference type="NCBIfam" id="TIGR01693">
    <property type="entry name" value="UTase_glnD"/>
    <property type="match status" value="1"/>
</dbReference>
<comment type="domain">
    <text evidence="8">Has four distinct domains: an N-terminal nucleotidyltransferase (NT) domain responsible for UTase activity, a central HD domain that encodes UR activity, and two C-terminal ACT domains that seem to have a role in glutamine sensing.</text>
</comment>
<dbReference type="GO" id="GO:0008773">
    <property type="term" value="F:[protein-PII] uridylyltransferase activity"/>
    <property type="evidence" value="ECO:0007669"/>
    <property type="project" value="UniProtKB-UniRule"/>
</dbReference>
<dbReference type="CDD" id="cd04899">
    <property type="entry name" value="ACT_ACR-UUR-like_2"/>
    <property type="match status" value="1"/>
</dbReference>
<dbReference type="Gene3D" id="1.10.3090.10">
    <property type="entry name" value="cca-adding enzyme, domain 2"/>
    <property type="match status" value="1"/>
</dbReference>
<feature type="domain" description="ACT" evidence="9">
    <location>
        <begin position="842"/>
        <end position="916"/>
    </location>
</feature>
<keyword evidence="5 8" id="KW-0460">Magnesium</keyword>
<keyword evidence="12" id="KW-1185">Reference proteome</keyword>
<dbReference type="CDD" id="cd00077">
    <property type="entry name" value="HDc"/>
    <property type="match status" value="1"/>
</dbReference>
<dbReference type="PROSITE" id="PS51671">
    <property type="entry name" value="ACT"/>
    <property type="match status" value="2"/>
</dbReference>
<dbReference type="GO" id="GO:0008081">
    <property type="term" value="F:phosphoric diester hydrolase activity"/>
    <property type="evidence" value="ECO:0007669"/>
    <property type="project" value="UniProtKB-UniRule"/>
</dbReference>
<dbReference type="CDD" id="cd04900">
    <property type="entry name" value="ACT_UUR-like_1"/>
    <property type="match status" value="1"/>
</dbReference>
<dbReference type="CDD" id="cd05401">
    <property type="entry name" value="NT_GlnE_GlnD_like"/>
    <property type="match status" value="1"/>
</dbReference>
<keyword evidence="4 8" id="KW-0378">Hydrolase</keyword>
<evidence type="ECO:0000256" key="2">
    <source>
        <dbReference type="ARBA" id="ARBA00022695"/>
    </source>
</evidence>
<dbReference type="InterPro" id="IPR006674">
    <property type="entry name" value="HD_domain"/>
</dbReference>
<evidence type="ECO:0000259" key="10">
    <source>
        <dbReference type="PROSITE" id="PS51831"/>
    </source>
</evidence>
<dbReference type="Pfam" id="PF01909">
    <property type="entry name" value="NTP_transf_2"/>
    <property type="match status" value="1"/>
</dbReference>
<dbReference type="PANTHER" id="PTHR47320:SF1">
    <property type="entry name" value="BIFUNCTIONAL URIDYLYLTRANSFERASE_URIDYLYL-REMOVING ENZYME"/>
    <property type="match status" value="1"/>
</dbReference>
<evidence type="ECO:0000256" key="7">
    <source>
        <dbReference type="ARBA" id="ARBA00047968"/>
    </source>
</evidence>
<dbReference type="Proteomes" id="UP000019184">
    <property type="component" value="Unassembled WGS sequence"/>
</dbReference>
<dbReference type="InterPro" id="IPR002912">
    <property type="entry name" value="ACT_dom"/>
</dbReference>
<feature type="region of interest" description="Uridylyltransferase" evidence="8">
    <location>
        <begin position="1"/>
        <end position="372"/>
    </location>
</feature>
<comment type="function">
    <text evidence="8">Modifies, by uridylylation and deuridylylation, the PII regulatory proteins (GlnB and homologs), in response to the nitrogen status of the cell that GlnD senses through the glutamine level. Under low glutamine levels, catalyzes the conversion of the PII proteins and UTP to PII-UMP and PPi, while under higher glutamine levels, GlnD hydrolyzes PII-UMP to PII and UMP (deuridylylation). Thus, controls uridylylation state and activity of the PII proteins, and plays an important role in the regulation of nitrogen metabolism.</text>
</comment>
<dbReference type="EC" id="2.7.7.59" evidence="8"/>
<keyword evidence="1 8" id="KW-0808">Transferase</keyword>
<dbReference type="PIRSF" id="PIRSF006288">
    <property type="entry name" value="PII_uridyltransf"/>
    <property type="match status" value="1"/>
</dbReference>
<dbReference type="InterPro" id="IPR013546">
    <property type="entry name" value="PII_UdlTrfase/GS_AdlTrfase"/>
</dbReference>
<feature type="domain" description="HD" evidence="10">
    <location>
        <begin position="491"/>
        <end position="613"/>
    </location>
</feature>
<dbReference type="InterPro" id="IPR003607">
    <property type="entry name" value="HD/PDEase_dom"/>
</dbReference>
<comment type="similarity">
    <text evidence="8">Belongs to the GlnD family.</text>
</comment>
<comment type="caution">
    <text evidence="8">Lacks conserved residue(s) required for the propagation of feature annotation.</text>
</comment>
<accession>A0A7U7GDZ3</accession>
<comment type="catalytic activity">
    <reaction evidence="7">
        <text>guanosine 3',5'-bis(diphosphate) + H2O = GDP + diphosphate + H(+)</text>
        <dbReference type="Rhea" id="RHEA:14253"/>
        <dbReference type="ChEBI" id="CHEBI:15377"/>
        <dbReference type="ChEBI" id="CHEBI:15378"/>
        <dbReference type="ChEBI" id="CHEBI:33019"/>
        <dbReference type="ChEBI" id="CHEBI:58189"/>
        <dbReference type="ChEBI" id="CHEBI:77828"/>
        <dbReference type="EC" id="3.1.7.2"/>
    </reaction>
</comment>
<evidence type="ECO:0000256" key="1">
    <source>
        <dbReference type="ARBA" id="ARBA00022679"/>
    </source>
</evidence>
<dbReference type="GO" id="GO:0006808">
    <property type="term" value="P:regulation of nitrogen utilization"/>
    <property type="evidence" value="ECO:0007669"/>
    <property type="project" value="UniProtKB-UniRule"/>
</dbReference>
<keyword evidence="3" id="KW-0677">Repeat</keyword>
<feature type="domain" description="ACT" evidence="9">
    <location>
        <begin position="733"/>
        <end position="815"/>
    </location>
</feature>
<dbReference type="SUPFAM" id="SSF81301">
    <property type="entry name" value="Nucleotidyltransferase"/>
    <property type="match status" value="1"/>
</dbReference>
<dbReference type="EMBL" id="CBTK010000248">
    <property type="protein sequence ID" value="CDH46064.1"/>
    <property type="molecule type" value="Genomic_DNA"/>
</dbReference>
<dbReference type="Gene3D" id="1.20.120.330">
    <property type="entry name" value="Nucleotidyltransferases domain 2"/>
    <property type="match status" value="1"/>
</dbReference>
<proteinExistence type="inferred from homology"/>
<dbReference type="SUPFAM" id="SSF55021">
    <property type="entry name" value="ACT-like"/>
    <property type="match status" value="2"/>
</dbReference>
<evidence type="ECO:0000313" key="11">
    <source>
        <dbReference type="EMBL" id="CDH46064.1"/>
    </source>
</evidence>
<dbReference type="SUPFAM" id="SSF81593">
    <property type="entry name" value="Nucleotidyltransferase substrate binding subunit/domain"/>
    <property type="match status" value="1"/>
</dbReference>
<evidence type="ECO:0000259" key="9">
    <source>
        <dbReference type="PROSITE" id="PS51671"/>
    </source>
</evidence>
<dbReference type="InterPro" id="IPR043519">
    <property type="entry name" value="NT_sf"/>
</dbReference>
<name>A0A7U7GDZ3_9GAMM</name>
<keyword evidence="2 8" id="KW-0548">Nucleotidyltransferase</keyword>
<protein>
    <recommendedName>
        <fullName evidence="8">Bifunctional uridylyltransferase/uridylyl-removing enzyme</fullName>
        <shortName evidence="8">UTase/UR</shortName>
    </recommendedName>
    <alternativeName>
        <fullName evidence="8">Bifunctional [protein-PII] modification enzyme</fullName>
    </alternativeName>
    <alternativeName>
        <fullName evidence="8">Bifunctional nitrogen sensor protein</fullName>
    </alternativeName>
    <domain>
        <recommendedName>
            <fullName evidence="8">[Protein-PII] uridylyltransferase</fullName>
            <shortName evidence="8">PII uridylyltransferase</shortName>
            <shortName evidence="8">UTase</shortName>
            <ecNumber evidence="8">2.7.7.59</ecNumber>
        </recommendedName>
    </domain>
    <domain>
        <recommendedName>
            <fullName evidence="8">[Protein-PII]-UMP uridylyl-removing enzyme</fullName>
            <shortName evidence="8">UR</shortName>
            <ecNumber evidence="8">3.1.4.-</ecNumber>
        </recommendedName>
    </domain>
</protein>
<dbReference type="FunFam" id="1.10.3090.10:FF:000005">
    <property type="entry name" value="Bifunctional uridylyltransferase/uridylyl-removing enzyme"/>
    <property type="match status" value="1"/>
</dbReference>
<evidence type="ECO:0000256" key="3">
    <source>
        <dbReference type="ARBA" id="ARBA00022737"/>
    </source>
</evidence>
<evidence type="ECO:0000313" key="12">
    <source>
        <dbReference type="Proteomes" id="UP000019184"/>
    </source>
</evidence>
<evidence type="ECO:0000256" key="5">
    <source>
        <dbReference type="ARBA" id="ARBA00022842"/>
    </source>
</evidence>
<sequence>MATPHPVVLPPTLSFTPPTFTTRPLPKAESGRRSEKVAFDTAALEHELVAAANPVMPFRVLLTQSNARLKELFEQGVPAHELVPARAGFMDELLQRIWLRFFEAGAPDLALVAVGGYGRGELHPGSDVDLMILIDEVALDVRRSGLEDFLAFLWDVGLEVGHSVRTVEDCAHEGAADITVATSLMEARLLIGPPALFERMRAVTGSDRIWPDAAFFESKQRERCQRCHKYNETAFNLEPNIKEGPGGLRDLQMIGWVAKRHFGASTLQELVGHGFLNPSEYDELIECRNFLWQLRFALHTLTGRREDNLLFDHQRRVARLFGYRDLDQNLAVEQFMQRYYRTVNALSQLNEMLLQLFEEAILLADDPGEPQPINRRFQARRGYLEVTRPNVFLRYPFALLEIFLLLQQHPEVKGIRASTIRLIRDHRPLIDDKFRNDMRPRSLFMEIMRQPHRVTQQLRLMNAYGVLPAYLPEFGHIVGRMQYDLFHTYTVDQHILFVMRNLRRFFLPQFAQELPHCSAIMERLPKPELLYLAGLYHDIAKGRGGDHSELGAEEAERFCRRHGLSSFDTRLVAWLVRHHLTLSLTAQKKDIHDPEVINDFARLMGDQMHLDYLYLLTVADIRGTNPKLWNTWRASLLWQLYEATRRALRRGLDNPIDKEERIREVQIQARLQLQVTRIDEDHINPVWEGFSDDYFLRHSADEIAWHSRAILKKAHDERPLVMARDDPSRGGTEIFIYTRDQDNLFALITSILDQLRLTILDARIITGHSGFTLDSFTVLEDSGAPIHERGRIKEIVATLLHSLSRPDAVLLRPSRHISRIQRAFQMPTWVSFREDETNSRTVVELVSWDRPGLLCQVGQAFMECGVQLHNAKIATVGARVEDVFFVTDRENRPLNDPKKYAALRAALVGQLDSMEE</sequence>
<comment type="cofactor">
    <cofactor evidence="8">
        <name>Mg(2+)</name>
        <dbReference type="ChEBI" id="CHEBI:18420"/>
    </cofactor>
</comment>
<dbReference type="SUPFAM" id="SSF109604">
    <property type="entry name" value="HD-domain/PDEase-like"/>
    <property type="match status" value="1"/>
</dbReference>
<reference evidence="11 12" key="1">
    <citation type="journal article" date="2014" name="ISME J.">
        <title>Candidatus Competibacter-lineage genomes retrieved from metagenomes reveal functional metabolic diversity.</title>
        <authorList>
            <person name="McIlroy S.J."/>
            <person name="Albertsen M."/>
            <person name="Andresen E.K."/>
            <person name="Saunders A.M."/>
            <person name="Kristiansen R."/>
            <person name="Stokholm-Bjerregaard M."/>
            <person name="Nielsen K.L."/>
            <person name="Nielsen P.H."/>
        </authorList>
    </citation>
    <scope>NUCLEOTIDE SEQUENCE [LARGE SCALE GENOMIC DNA]</scope>
    <source>
        <strain evidence="11 12">Run_B_J11</strain>
    </source>
</reference>
<comment type="catalytic activity">
    <reaction evidence="8">
        <text>[protein-PII]-L-tyrosine + UTP = [protein-PII]-uridylyl-L-tyrosine + diphosphate</text>
        <dbReference type="Rhea" id="RHEA:13673"/>
        <dbReference type="Rhea" id="RHEA-COMP:12147"/>
        <dbReference type="Rhea" id="RHEA-COMP:12148"/>
        <dbReference type="ChEBI" id="CHEBI:33019"/>
        <dbReference type="ChEBI" id="CHEBI:46398"/>
        <dbReference type="ChEBI" id="CHEBI:46858"/>
        <dbReference type="ChEBI" id="CHEBI:90602"/>
        <dbReference type="EC" id="2.7.7.59"/>
    </reaction>
</comment>
<keyword evidence="6 8" id="KW-0511">Multifunctional enzyme</keyword>
<evidence type="ECO:0000256" key="8">
    <source>
        <dbReference type="HAMAP-Rule" id="MF_00277"/>
    </source>
</evidence>
<evidence type="ECO:0000256" key="6">
    <source>
        <dbReference type="ARBA" id="ARBA00023268"/>
    </source>
</evidence>
<dbReference type="InterPro" id="IPR045865">
    <property type="entry name" value="ACT-like_dom_sf"/>
</dbReference>
<dbReference type="Pfam" id="PF08335">
    <property type="entry name" value="GlnD_UR_UTase"/>
    <property type="match status" value="1"/>
</dbReference>
<dbReference type="PANTHER" id="PTHR47320">
    <property type="entry name" value="BIFUNCTIONAL URIDYLYLTRANSFERASE/URIDYLYL-REMOVING ENZYME"/>
    <property type="match status" value="1"/>
</dbReference>
<comment type="activity regulation">
    <text evidence="8">Uridylyltransferase (UTase) activity is inhibited by glutamine, while glutamine activates uridylyl-removing (UR) activity.</text>
</comment>
<gene>
    <name evidence="8 11" type="primary">glnD</name>
    <name evidence="11" type="ORF">BN874_340024</name>
</gene>
<dbReference type="Pfam" id="PF01966">
    <property type="entry name" value="HD"/>
    <property type="match status" value="1"/>
</dbReference>
<dbReference type="PROSITE" id="PS51831">
    <property type="entry name" value="HD"/>
    <property type="match status" value="1"/>
</dbReference>
<dbReference type="HAMAP" id="MF_00277">
    <property type="entry name" value="PII_uridylyl_transf"/>
    <property type="match status" value="1"/>
</dbReference>
<dbReference type="EC" id="3.1.4.-" evidence="8"/>
<comment type="catalytic activity">
    <reaction evidence="8">
        <text>[protein-PII]-uridylyl-L-tyrosine + H2O = [protein-PII]-L-tyrosine + UMP + H(+)</text>
        <dbReference type="Rhea" id="RHEA:48600"/>
        <dbReference type="Rhea" id="RHEA-COMP:12147"/>
        <dbReference type="Rhea" id="RHEA-COMP:12148"/>
        <dbReference type="ChEBI" id="CHEBI:15377"/>
        <dbReference type="ChEBI" id="CHEBI:15378"/>
        <dbReference type="ChEBI" id="CHEBI:46858"/>
        <dbReference type="ChEBI" id="CHEBI:57865"/>
        <dbReference type="ChEBI" id="CHEBI:90602"/>
    </reaction>
</comment>
<comment type="caution">
    <text evidence="11">The sequence shown here is derived from an EMBL/GenBank/DDBJ whole genome shotgun (WGS) entry which is preliminary data.</text>
</comment>
<organism evidence="11 12">
    <name type="scientific">Candidatus Contendobacter odensis Run_B_J11</name>
    <dbReference type="NCBI Taxonomy" id="1400861"/>
    <lineage>
        <taxon>Bacteria</taxon>
        <taxon>Pseudomonadati</taxon>
        <taxon>Pseudomonadota</taxon>
        <taxon>Gammaproteobacteria</taxon>
        <taxon>Candidatus Competibacteraceae</taxon>
        <taxon>Candidatus Contendibacter</taxon>
    </lineage>
</organism>
<dbReference type="GO" id="GO:0008893">
    <property type="term" value="F:guanosine-3',5'-bis(diphosphate) 3'-diphosphatase activity"/>
    <property type="evidence" value="ECO:0007669"/>
    <property type="project" value="UniProtKB-EC"/>
</dbReference>
<dbReference type="SMART" id="SM00471">
    <property type="entry name" value="HDc"/>
    <property type="match status" value="1"/>
</dbReference>
<dbReference type="RefSeq" id="WP_081756403.1">
    <property type="nucleotide sequence ID" value="NZ_CBTK010000248.1"/>
</dbReference>
<dbReference type="InterPro" id="IPR010043">
    <property type="entry name" value="UTase/UR"/>
</dbReference>